<protein>
    <submittedName>
        <fullName evidence="7">Cytochrome P450</fullName>
    </submittedName>
</protein>
<keyword evidence="6" id="KW-0812">Transmembrane</keyword>
<dbReference type="InterPro" id="IPR036396">
    <property type="entry name" value="Cyt_P450_sf"/>
</dbReference>
<dbReference type="Gene3D" id="1.10.630.10">
    <property type="entry name" value="Cytochrome P450"/>
    <property type="match status" value="1"/>
</dbReference>
<sequence>MAVTVNNILASVLERTGVALPSAILILAILALLYPDRVIGTAAPRPGIPRMPGALPLIGNTWVLIKNGTEEQFHRLQDFTKDNKIGVLQTSVLGLGRQFIVVRPEYIEAVQKTYFDHFVKGRMFRARFEDVLGVHGIFVADGENWKGQRKRASHIFSAGQFRNWVQTTVHGELKQVFSLLQEVASRKSSGSNKILLPELFFRYTLSSFSKMAFSADLKCLSSSPDVLETPVPFATAFDFAQCVINERFVYPGFQIYELFSSNGRKMRQAIQQLRKTGLEIISDRIERRQQEQKHGADAPKEKRAIEKDGKDMLDLFMDITTDPEDLLVVVMNFLIAGRDTTAQSLSWLFFELFQHPEHVKELITEIESVYGAQMADKPHLMGYDDMKKLPFTQACFSEAVRLHPAVPKNGKICCKDVLLKPAGPNPDNLPAFEVKKGEWCGWSDWVMNRRTDVWGEDAAEYNPYRFISVNETTGTRTFISHNQWKFHSFNGGPRLCLGQ</sequence>
<name>A0A066WEY5_TILAU</name>
<keyword evidence="2 5" id="KW-0479">Metal-binding</keyword>
<dbReference type="GO" id="GO:0005506">
    <property type="term" value="F:iron ion binding"/>
    <property type="evidence" value="ECO:0007669"/>
    <property type="project" value="InterPro"/>
</dbReference>
<comment type="similarity">
    <text evidence="1">Belongs to the cytochrome P450 family.</text>
</comment>
<comment type="caution">
    <text evidence="7">The sequence shown here is derived from an EMBL/GenBank/DDBJ whole genome shotgun (WGS) entry which is preliminary data.</text>
</comment>
<keyword evidence="3" id="KW-0560">Oxidoreductase</keyword>
<dbReference type="Pfam" id="PF00067">
    <property type="entry name" value="p450"/>
    <property type="match status" value="1"/>
</dbReference>
<proteinExistence type="inferred from homology"/>
<dbReference type="GeneID" id="25263769"/>
<dbReference type="InParanoid" id="A0A066WEY5"/>
<accession>A0A066WEY5</accession>
<evidence type="ECO:0000256" key="4">
    <source>
        <dbReference type="ARBA" id="ARBA00023004"/>
    </source>
</evidence>
<dbReference type="PANTHER" id="PTHR24296">
    <property type="entry name" value="CYTOCHROME P450"/>
    <property type="match status" value="1"/>
</dbReference>
<keyword evidence="8" id="KW-1185">Reference proteome</keyword>
<keyword evidence="4 5" id="KW-0408">Iron</keyword>
<evidence type="ECO:0000256" key="2">
    <source>
        <dbReference type="ARBA" id="ARBA00022723"/>
    </source>
</evidence>
<evidence type="ECO:0000313" key="7">
    <source>
        <dbReference type="EMBL" id="KDN52517.1"/>
    </source>
</evidence>
<keyword evidence="6" id="KW-0472">Membrane</keyword>
<dbReference type="EMBL" id="JMSN01000009">
    <property type="protein sequence ID" value="KDN52517.1"/>
    <property type="molecule type" value="Genomic_DNA"/>
</dbReference>
<dbReference type="OMA" id="FHKVMDE"/>
<dbReference type="PRINTS" id="PR00463">
    <property type="entry name" value="EP450I"/>
</dbReference>
<evidence type="ECO:0000256" key="5">
    <source>
        <dbReference type="PIRSR" id="PIRSR602401-1"/>
    </source>
</evidence>
<evidence type="ECO:0000256" key="1">
    <source>
        <dbReference type="ARBA" id="ARBA00010617"/>
    </source>
</evidence>
<keyword evidence="5" id="KW-0349">Heme</keyword>
<dbReference type="RefSeq" id="XP_013245356.1">
    <property type="nucleotide sequence ID" value="XM_013389902.1"/>
</dbReference>
<evidence type="ECO:0000256" key="3">
    <source>
        <dbReference type="ARBA" id="ARBA00023002"/>
    </source>
</evidence>
<gene>
    <name evidence="7" type="ORF">K437DRAFT_254100</name>
</gene>
<dbReference type="HOGENOM" id="CLU_001570_27_2_1"/>
<reference evidence="7 8" key="1">
    <citation type="submission" date="2014-05" db="EMBL/GenBank/DDBJ databases">
        <title>Draft genome sequence of a rare smut relative, Tilletiaria anomala UBC 951.</title>
        <authorList>
            <consortium name="DOE Joint Genome Institute"/>
            <person name="Toome M."/>
            <person name="Kuo A."/>
            <person name="Henrissat B."/>
            <person name="Lipzen A."/>
            <person name="Tritt A."/>
            <person name="Yoshinaga Y."/>
            <person name="Zane M."/>
            <person name="Barry K."/>
            <person name="Grigoriev I.V."/>
            <person name="Spatafora J.W."/>
            <person name="Aimea M.C."/>
        </authorList>
    </citation>
    <scope>NUCLEOTIDE SEQUENCE [LARGE SCALE GENOMIC DNA]</scope>
    <source>
        <strain evidence="7 8">UBC 951</strain>
    </source>
</reference>
<organism evidence="7 8">
    <name type="scientific">Tilletiaria anomala (strain ATCC 24038 / CBS 436.72 / UBC 951)</name>
    <dbReference type="NCBI Taxonomy" id="1037660"/>
    <lineage>
        <taxon>Eukaryota</taxon>
        <taxon>Fungi</taxon>
        <taxon>Dikarya</taxon>
        <taxon>Basidiomycota</taxon>
        <taxon>Ustilaginomycotina</taxon>
        <taxon>Exobasidiomycetes</taxon>
        <taxon>Georgefischeriales</taxon>
        <taxon>Tilletiariaceae</taxon>
        <taxon>Tilletiaria</taxon>
    </lineage>
</organism>
<feature type="binding site" description="axial binding residue" evidence="5">
    <location>
        <position position="496"/>
    </location>
    <ligand>
        <name>heme</name>
        <dbReference type="ChEBI" id="CHEBI:30413"/>
    </ligand>
    <ligandPart>
        <name>Fe</name>
        <dbReference type="ChEBI" id="CHEBI:18248"/>
    </ligandPart>
</feature>
<evidence type="ECO:0000256" key="6">
    <source>
        <dbReference type="SAM" id="Phobius"/>
    </source>
</evidence>
<dbReference type="Proteomes" id="UP000027361">
    <property type="component" value="Unassembled WGS sequence"/>
</dbReference>
<keyword evidence="6" id="KW-1133">Transmembrane helix</keyword>
<comment type="cofactor">
    <cofactor evidence="5">
        <name>heme</name>
        <dbReference type="ChEBI" id="CHEBI:30413"/>
    </cofactor>
</comment>
<dbReference type="SUPFAM" id="SSF48264">
    <property type="entry name" value="Cytochrome P450"/>
    <property type="match status" value="1"/>
</dbReference>
<dbReference type="PRINTS" id="PR00385">
    <property type="entry name" value="P450"/>
</dbReference>
<dbReference type="STRING" id="1037660.A0A066WEY5"/>
<dbReference type="OrthoDB" id="1470350at2759"/>
<dbReference type="GO" id="GO:0020037">
    <property type="term" value="F:heme binding"/>
    <property type="evidence" value="ECO:0007669"/>
    <property type="project" value="InterPro"/>
</dbReference>
<dbReference type="InterPro" id="IPR002401">
    <property type="entry name" value="Cyt_P450_E_grp-I"/>
</dbReference>
<feature type="transmembrane region" description="Helical" evidence="6">
    <location>
        <begin position="12"/>
        <end position="34"/>
    </location>
</feature>
<dbReference type="GO" id="GO:0016705">
    <property type="term" value="F:oxidoreductase activity, acting on paired donors, with incorporation or reduction of molecular oxygen"/>
    <property type="evidence" value="ECO:0007669"/>
    <property type="project" value="InterPro"/>
</dbReference>
<dbReference type="GO" id="GO:0004497">
    <property type="term" value="F:monooxygenase activity"/>
    <property type="evidence" value="ECO:0007669"/>
    <property type="project" value="InterPro"/>
</dbReference>
<evidence type="ECO:0000313" key="8">
    <source>
        <dbReference type="Proteomes" id="UP000027361"/>
    </source>
</evidence>
<dbReference type="InterPro" id="IPR001128">
    <property type="entry name" value="Cyt_P450"/>
</dbReference>
<dbReference type="AlphaFoldDB" id="A0A066WEY5"/>